<dbReference type="Proteomes" id="UP000335636">
    <property type="component" value="Unassembled WGS sequence"/>
</dbReference>
<dbReference type="EMBL" id="WJEC01008332">
    <property type="protein sequence ID" value="KAF7462706.1"/>
    <property type="molecule type" value="Genomic_DNA"/>
</dbReference>
<keyword evidence="2" id="KW-1133">Transmembrane helix</keyword>
<gene>
    <name evidence="3" type="ORF">GHT09_011660</name>
    <name evidence="4" type="ORF">MONAX_5E001442</name>
</gene>
<dbReference type="AlphaFoldDB" id="A0A5E4CQN1"/>
<evidence type="ECO:0000313" key="4">
    <source>
        <dbReference type="EMBL" id="VTJ83331.1"/>
    </source>
</evidence>
<evidence type="ECO:0000256" key="2">
    <source>
        <dbReference type="SAM" id="Phobius"/>
    </source>
</evidence>
<feature type="region of interest" description="Disordered" evidence="1">
    <location>
        <begin position="1"/>
        <end position="81"/>
    </location>
</feature>
<sequence length="124" mass="13481">MVTIPAERSDGDSGAQIRNAGPVPLAARVPGRPPPPYGTGPERPGEARKPSLPAETAPLAHPRSAHRRPVHPRPSWPSLSRSSFLCIGEGLGQRSVGERERKRLFFIIFKMVAFVLICTAAQRK</sequence>
<organism evidence="4 5">
    <name type="scientific">Marmota monax</name>
    <name type="common">Woodchuck</name>
    <dbReference type="NCBI Taxonomy" id="9995"/>
    <lineage>
        <taxon>Eukaryota</taxon>
        <taxon>Metazoa</taxon>
        <taxon>Chordata</taxon>
        <taxon>Craniata</taxon>
        <taxon>Vertebrata</taxon>
        <taxon>Euteleostomi</taxon>
        <taxon>Mammalia</taxon>
        <taxon>Eutheria</taxon>
        <taxon>Euarchontoglires</taxon>
        <taxon>Glires</taxon>
        <taxon>Rodentia</taxon>
        <taxon>Sciuromorpha</taxon>
        <taxon>Sciuridae</taxon>
        <taxon>Xerinae</taxon>
        <taxon>Marmotini</taxon>
        <taxon>Marmota</taxon>
    </lineage>
</organism>
<keyword evidence="2" id="KW-0812">Transmembrane</keyword>
<feature type="transmembrane region" description="Helical" evidence="2">
    <location>
        <begin position="104"/>
        <end position="122"/>
    </location>
</feature>
<name>A0A5E4CQN1_MARMO</name>
<keyword evidence="5" id="KW-1185">Reference proteome</keyword>
<proteinExistence type="predicted"/>
<protein>
    <submittedName>
        <fullName evidence="4">Uncharacterized protein</fullName>
    </submittedName>
</protein>
<dbReference type="EMBL" id="CABDUW010001681">
    <property type="protein sequence ID" value="VTJ83331.1"/>
    <property type="molecule type" value="Genomic_DNA"/>
</dbReference>
<reference evidence="3" key="2">
    <citation type="submission" date="2020-08" db="EMBL/GenBank/DDBJ databases">
        <authorList>
            <person name="Shumante A."/>
            <person name="Zimin A.V."/>
            <person name="Puiu D."/>
            <person name="Salzberg S.L."/>
        </authorList>
    </citation>
    <scope>NUCLEOTIDE SEQUENCE</scope>
    <source>
        <strain evidence="3">WC2-LM</strain>
        <tissue evidence="3">Liver</tissue>
    </source>
</reference>
<evidence type="ECO:0000256" key="1">
    <source>
        <dbReference type="SAM" id="MobiDB-lite"/>
    </source>
</evidence>
<evidence type="ECO:0000313" key="5">
    <source>
        <dbReference type="Proteomes" id="UP000335636"/>
    </source>
</evidence>
<reference evidence="4 5" key="1">
    <citation type="submission" date="2019-04" db="EMBL/GenBank/DDBJ databases">
        <authorList>
            <person name="Alioto T."/>
            <person name="Alioto T."/>
        </authorList>
    </citation>
    <scope>NUCLEOTIDE SEQUENCE [LARGE SCALE GENOMIC DNA]</scope>
</reference>
<keyword evidence="2" id="KW-0472">Membrane</keyword>
<dbReference type="Proteomes" id="UP000662637">
    <property type="component" value="Unassembled WGS sequence"/>
</dbReference>
<accession>A0A5E4CQN1</accession>
<evidence type="ECO:0000313" key="3">
    <source>
        <dbReference type="EMBL" id="KAF7462706.1"/>
    </source>
</evidence>